<sequence>MSDNRTGAAMLNFDEPRFLRIQSGAVALAQPITAAVDALLDKGAANLFFLGTGGAGLLMQPAFELLRRRSGFPAYLERPAELVLTGHAALGPQSIVVIPSLSGTTAESLAVAEVAKARGAAVIALTGHGDSPLAALADYALVNFAEDDTSCESFYLQSLILVLAVMRHRGEFAGFDAALAELARLPALLLEIKRAFEPQARGMAAFIAEGAGPIVTAAGAAWPQAHYYGMCILEEMQWIRTRPVHASDFFHGTLELVEPGVSLIVLKGEDEARPLAERVERFADGHTDRLLVLDAAAFALPGISAEVRALISPVILATVLERVSAHLEVMRDHPLTTRRYYRRVAY</sequence>
<dbReference type="RefSeq" id="WP_211937829.1">
    <property type="nucleotide sequence ID" value="NZ_CP073078.1"/>
</dbReference>
<proteinExistence type="predicted"/>
<dbReference type="PROSITE" id="PS51464">
    <property type="entry name" value="SIS"/>
    <property type="match status" value="1"/>
</dbReference>
<reference evidence="2" key="1">
    <citation type="submission" date="2021-04" db="EMBL/GenBank/DDBJ databases">
        <title>The complete genome sequence of Caulobacter sp. S6.</title>
        <authorList>
            <person name="Tang Y."/>
            <person name="Ouyang W."/>
            <person name="Liu Q."/>
            <person name="Huang B."/>
            <person name="Guo Z."/>
            <person name="Lei P."/>
        </authorList>
    </citation>
    <scope>NUCLEOTIDE SEQUENCE</scope>
    <source>
        <strain evidence="2">S6</strain>
    </source>
</reference>
<evidence type="ECO:0000313" key="2">
    <source>
        <dbReference type="EMBL" id="QUD87779.1"/>
    </source>
</evidence>
<dbReference type="InterPro" id="IPR046348">
    <property type="entry name" value="SIS_dom_sf"/>
</dbReference>
<dbReference type="SUPFAM" id="SSF53697">
    <property type="entry name" value="SIS domain"/>
    <property type="match status" value="1"/>
</dbReference>
<protein>
    <submittedName>
        <fullName evidence="2">SIS domain-containing protein</fullName>
    </submittedName>
</protein>
<dbReference type="GO" id="GO:0003677">
    <property type="term" value="F:DNA binding"/>
    <property type="evidence" value="ECO:0007669"/>
    <property type="project" value="InterPro"/>
</dbReference>
<feature type="domain" description="SIS" evidence="1">
    <location>
        <begin position="36"/>
        <end position="171"/>
    </location>
</feature>
<dbReference type="InterPro" id="IPR001347">
    <property type="entry name" value="SIS_dom"/>
</dbReference>
<dbReference type="GO" id="GO:0097367">
    <property type="term" value="F:carbohydrate derivative binding"/>
    <property type="evidence" value="ECO:0007669"/>
    <property type="project" value="InterPro"/>
</dbReference>
<dbReference type="Pfam" id="PF01380">
    <property type="entry name" value="SIS"/>
    <property type="match status" value="1"/>
</dbReference>
<accession>A0A975IUQ7</accession>
<dbReference type="AlphaFoldDB" id="A0A975IUQ7"/>
<dbReference type="EMBL" id="CP073078">
    <property type="protein sequence ID" value="QUD87779.1"/>
    <property type="molecule type" value="Genomic_DNA"/>
</dbReference>
<dbReference type="Gene3D" id="3.40.50.10490">
    <property type="entry name" value="Glucose-6-phosphate isomerase like protein, domain 1"/>
    <property type="match status" value="2"/>
</dbReference>
<evidence type="ECO:0000259" key="1">
    <source>
        <dbReference type="PROSITE" id="PS51464"/>
    </source>
</evidence>
<dbReference type="PIRSF" id="PIRSF009290">
    <property type="entry name" value="FrlB"/>
    <property type="match status" value="1"/>
</dbReference>
<dbReference type="GO" id="GO:1901135">
    <property type="term" value="P:carbohydrate derivative metabolic process"/>
    <property type="evidence" value="ECO:0007669"/>
    <property type="project" value="InterPro"/>
</dbReference>
<dbReference type="CDD" id="cd05710">
    <property type="entry name" value="SIS_1"/>
    <property type="match status" value="1"/>
</dbReference>
<dbReference type="InterPro" id="IPR035488">
    <property type="entry name" value="FrlB_SIS"/>
</dbReference>
<organism evidence="2 3">
    <name type="scientific">Phenylobacterium montanum</name>
    <dbReference type="NCBI Taxonomy" id="2823693"/>
    <lineage>
        <taxon>Bacteria</taxon>
        <taxon>Pseudomonadati</taxon>
        <taxon>Pseudomonadota</taxon>
        <taxon>Alphaproteobacteria</taxon>
        <taxon>Caulobacterales</taxon>
        <taxon>Caulobacteraceae</taxon>
        <taxon>Phenylobacterium</taxon>
    </lineage>
</organism>
<dbReference type="KEGG" id="caul:KCG34_22485"/>
<dbReference type="InterPro" id="IPR024713">
    <property type="entry name" value="Fructosamine_deglycase_FrlB"/>
</dbReference>
<dbReference type="PANTHER" id="PTHR30514:SF1">
    <property type="entry name" value="HTH-TYPE TRANSCRIPTIONAL REGULATOR HEXR-RELATED"/>
    <property type="match status" value="1"/>
</dbReference>
<dbReference type="InterPro" id="IPR047640">
    <property type="entry name" value="RpiR-like"/>
</dbReference>
<keyword evidence="3" id="KW-1185">Reference proteome</keyword>
<dbReference type="GO" id="GO:0003700">
    <property type="term" value="F:DNA-binding transcription factor activity"/>
    <property type="evidence" value="ECO:0007669"/>
    <property type="project" value="InterPro"/>
</dbReference>
<gene>
    <name evidence="2" type="ORF">KCG34_22485</name>
</gene>
<dbReference type="Proteomes" id="UP000676409">
    <property type="component" value="Chromosome"/>
</dbReference>
<dbReference type="PANTHER" id="PTHR30514">
    <property type="entry name" value="GLUCOKINASE"/>
    <property type="match status" value="1"/>
</dbReference>
<name>A0A975IUQ7_9CAUL</name>
<evidence type="ECO:0000313" key="3">
    <source>
        <dbReference type="Proteomes" id="UP000676409"/>
    </source>
</evidence>